<protein>
    <recommendedName>
        <fullName evidence="2">UPF0102 protein HMPREF9473_02728</fullName>
    </recommendedName>
</protein>
<evidence type="ECO:0000256" key="2">
    <source>
        <dbReference type="HAMAP-Rule" id="MF_00048"/>
    </source>
</evidence>
<dbReference type="Gene3D" id="3.40.1350.10">
    <property type="match status" value="1"/>
</dbReference>
<dbReference type="GO" id="GO:0003676">
    <property type="term" value="F:nucleic acid binding"/>
    <property type="evidence" value="ECO:0007669"/>
    <property type="project" value="InterPro"/>
</dbReference>
<accession>G5IGV0</accession>
<dbReference type="InterPro" id="IPR011856">
    <property type="entry name" value="tRNA_endonuc-like_dom_sf"/>
</dbReference>
<organism evidence="3 4">
    <name type="scientific">Hungatella hathewayi WAL-18680</name>
    <dbReference type="NCBI Taxonomy" id="742737"/>
    <lineage>
        <taxon>Bacteria</taxon>
        <taxon>Bacillati</taxon>
        <taxon>Bacillota</taxon>
        <taxon>Clostridia</taxon>
        <taxon>Lachnospirales</taxon>
        <taxon>Lachnospiraceae</taxon>
        <taxon>Hungatella</taxon>
    </lineage>
</organism>
<dbReference type="Pfam" id="PF02021">
    <property type="entry name" value="UPF0102"/>
    <property type="match status" value="1"/>
</dbReference>
<dbReference type="PATRIC" id="fig|742737.3.peg.2735"/>
<dbReference type="AlphaFoldDB" id="G5IGV0"/>
<comment type="similarity">
    <text evidence="1 2">Belongs to the UPF0102 family.</text>
</comment>
<dbReference type="PANTHER" id="PTHR34039">
    <property type="entry name" value="UPF0102 PROTEIN YRAN"/>
    <property type="match status" value="1"/>
</dbReference>
<dbReference type="CDD" id="cd20736">
    <property type="entry name" value="PoNe_Nuclease"/>
    <property type="match status" value="1"/>
</dbReference>
<sequence>MNKRETGSRYESMAAAFLEQQGFQILERNYRDRRGEIDLIAKDGNCLVFVEVKYRKDARNGYPEEAVGYDKQQRIRHTAEYYLYRHGLGENTVCRFDVVSILGTEIRLIRDAF</sequence>
<evidence type="ECO:0000313" key="4">
    <source>
        <dbReference type="Proteomes" id="UP000005384"/>
    </source>
</evidence>
<keyword evidence="4" id="KW-1185">Reference proteome</keyword>
<dbReference type="HAMAP" id="MF_00048">
    <property type="entry name" value="UPF0102"/>
    <property type="match status" value="1"/>
</dbReference>
<dbReference type="OrthoDB" id="9802516at2"/>
<evidence type="ECO:0000313" key="3">
    <source>
        <dbReference type="EMBL" id="EHI59280.1"/>
    </source>
</evidence>
<gene>
    <name evidence="3" type="ORF">HMPREF9473_02728</name>
</gene>
<dbReference type="NCBIfam" id="TIGR00252">
    <property type="entry name" value="YraN family protein"/>
    <property type="match status" value="1"/>
</dbReference>
<proteinExistence type="inferred from homology"/>
<name>G5IGV0_9FIRM</name>
<dbReference type="Proteomes" id="UP000005384">
    <property type="component" value="Unassembled WGS sequence"/>
</dbReference>
<dbReference type="EMBL" id="ADLN01000066">
    <property type="protein sequence ID" value="EHI59280.1"/>
    <property type="molecule type" value="Genomic_DNA"/>
</dbReference>
<dbReference type="InterPro" id="IPR011335">
    <property type="entry name" value="Restrct_endonuc-II-like"/>
</dbReference>
<dbReference type="NCBIfam" id="NF009150">
    <property type="entry name" value="PRK12497.1-3"/>
    <property type="match status" value="1"/>
</dbReference>
<dbReference type="PANTHER" id="PTHR34039:SF1">
    <property type="entry name" value="UPF0102 PROTEIN YRAN"/>
    <property type="match status" value="1"/>
</dbReference>
<dbReference type="InterPro" id="IPR003509">
    <property type="entry name" value="UPF0102_YraN-like"/>
</dbReference>
<dbReference type="SUPFAM" id="SSF52980">
    <property type="entry name" value="Restriction endonuclease-like"/>
    <property type="match status" value="1"/>
</dbReference>
<dbReference type="RefSeq" id="WP_006780707.1">
    <property type="nucleotide sequence ID" value="NZ_CP040506.1"/>
</dbReference>
<reference evidence="3 4" key="1">
    <citation type="submission" date="2011-08" db="EMBL/GenBank/DDBJ databases">
        <title>The Genome Sequence of Clostridium hathewayi WAL-18680.</title>
        <authorList>
            <consortium name="The Broad Institute Genome Sequencing Platform"/>
            <person name="Earl A."/>
            <person name="Ward D."/>
            <person name="Feldgarden M."/>
            <person name="Gevers D."/>
            <person name="Finegold S.M."/>
            <person name="Summanen P.H."/>
            <person name="Molitoris D.R."/>
            <person name="Song M."/>
            <person name="Daigneault M."/>
            <person name="Allen-Vercoe E."/>
            <person name="Young S.K."/>
            <person name="Zeng Q."/>
            <person name="Gargeya S."/>
            <person name="Fitzgerald M."/>
            <person name="Haas B."/>
            <person name="Abouelleil A."/>
            <person name="Alvarado L."/>
            <person name="Arachchi H.M."/>
            <person name="Berlin A."/>
            <person name="Brown A."/>
            <person name="Chapman S.B."/>
            <person name="Chen Z."/>
            <person name="Dunbar C."/>
            <person name="Freedman E."/>
            <person name="Gearin G."/>
            <person name="Gellesch M."/>
            <person name="Goldberg J."/>
            <person name="Griggs A."/>
            <person name="Gujja S."/>
            <person name="Heiman D."/>
            <person name="Howarth C."/>
            <person name="Larson L."/>
            <person name="Lui A."/>
            <person name="MacDonald P.J.P."/>
            <person name="Montmayeur A."/>
            <person name="Murphy C."/>
            <person name="Neiman D."/>
            <person name="Pearson M."/>
            <person name="Priest M."/>
            <person name="Roberts A."/>
            <person name="Saif S."/>
            <person name="Shea T."/>
            <person name="Shenoy N."/>
            <person name="Sisk P."/>
            <person name="Stolte C."/>
            <person name="Sykes S."/>
            <person name="Wortman J."/>
            <person name="Nusbaum C."/>
            <person name="Birren B."/>
        </authorList>
    </citation>
    <scope>NUCLEOTIDE SEQUENCE [LARGE SCALE GENOMIC DNA]</scope>
    <source>
        <strain evidence="3 4">WAL-18680</strain>
    </source>
</reference>
<evidence type="ECO:0000256" key="1">
    <source>
        <dbReference type="ARBA" id="ARBA00006738"/>
    </source>
</evidence>
<comment type="caution">
    <text evidence="3">The sequence shown here is derived from an EMBL/GenBank/DDBJ whole genome shotgun (WGS) entry which is preliminary data.</text>
</comment>
<dbReference type="HOGENOM" id="CLU_115353_1_1_9"/>